<accession>A0A1D8A7I6</accession>
<organism evidence="1 2">
    <name type="scientific">Novosphingobium resinovorum</name>
    <dbReference type="NCBI Taxonomy" id="158500"/>
    <lineage>
        <taxon>Bacteria</taxon>
        <taxon>Pseudomonadati</taxon>
        <taxon>Pseudomonadota</taxon>
        <taxon>Alphaproteobacteria</taxon>
        <taxon>Sphingomonadales</taxon>
        <taxon>Sphingomonadaceae</taxon>
        <taxon>Novosphingobium</taxon>
    </lineage>
</organism>
<proteinExistence type="predicted"/>
<name>A0A1D8A7I6_9SPHN</name>
<dbReference type="Proteomes" id="UP000094626">
    <property type="component" value="Chromosome"/>
</dbReference>
<evidence type="ECO:0000313" key="2">
    <source>
        <dbReference type="Proteomes" id="UP000094626"/>
    </source>
</evidence>
<dbReference type="AlphaFoldDB" id="A0A1D8A7I6"/>
<evidence type="ECO:0000313" key="1">
    <source>
        <dbReference type="EMBL" id="AOR78073.1"/>
    </source>
</evidence>
<keyword evidence="2" id="KW-1185">Reference proteome</keyword>
<sequence length="78" mass="8718">MRMPYRDDPTVAVARCPDQRYAATMEKPEDAIAGLSVVLAIVQNLNMRICKDPMRIGNVDSAFSQNLPALRLVIFNPQ</sequence>
<dbReference type="EMBL" id="CP017075">
    <property type="protein sequence ID" value="AOR78073.1"/>
    <property type="molecule type" value="Genomic_DNA"/>
</dbReference>
<reference evidence="2" key="1">
    <citation type="journal article" date="2017" name="J. Biotechnol.">
        <title>Complete genome sequence of Novosphingobium resinovorum SA1, a versatile xenobiotic-degrading bacterium capable of utilizing sulfanilic acid.</title>
        <authorList>
            <person name="Hegedus B."/>
            <person name="Kos P.B."/>
            <person name="Balint B."/>
            <person name="Maroti G."/>
            <person name="Gan H.M."/>
            <person name="Perei K."/>
            <person name="Rakhely G."/>
        </authorList>
    </citation>
    <scope>NUCLEOTIDE SEQUENCE [LARGE SCALE GENOMIC DNA]</scope>
    <source>
        <strain evidence="2">SA1</strain>
    </source>
</reference>
<gene>
    <name evidence="1" type="ORF">BES08_15905</name>
</gene>
<protein>
    <submittedName>
        <fullName evidence="1">Uncharacterized protein</fullName>
    </submittedName>
</protein>
<dbReference type="KEGG" id="nre:BES08_15905"/>